<keyword evidence="1" id="KW-0863">Zinc-finger</keyword>
<dbReference type="PROSITE" id="PS00028">
    <property type="entry name" value="ZINC_FINGER_C2H2_1"/>
    <property type="match status" value="1"/>
</dbReference>
<keyword evidence="1" id="KW-0479">Metal-binding</keyword>
<accession>A0AAE8N0V9</accession>
<feature type="domain" description="C2H2-type" evidence="3">
    <location>
        <begin position="174"/>
        <end position="204"/>
    </location>
</feature>
<evidence type="ECO:0000256" key="2">
    <source>
        <dbReference type="SAM" id="MobiDB-lite"/>
    </source>
</evidence>
<name>A0AAE8N0V9_9PEZI</name>
<keyword evidence="5" id="KW-1185">Reference proteome</keyword>
<keyword evidence="1" id="KW-0862">Zinc</keyword>
<dbReference type="SMART" id="SM00355">
    <property type="entry name" value="ZnF_C2H2"/>
    <property type="match status" value="2"/>
</dbReference>
<evidence type="ECO:0000259" key="3">
    <source>
        <dbReference type="PROSITE" id="PS50157"/>
    </source>
</evidence>
<dbReference type="PROSITE" id="PS50157">
    <property type="entry name" value="ZINC_FINGER_C2H2_2"/>
    <property type="match status" value="1"/>
</dbReference>
<gene>
    <name evidence="4" type="ORF">DNG_06680</name>
</gene>
<organism evidence="4 5">
    <name type="scientific">Cephalotrichum gorgonifer</name>
    <dbReference type="NCBI Taxonomy" id="2041049"/>
    <lineage>
        <taxon>Eukaryota</taxon>
        <taxon>Fungi</taxon>
        <taxon>Dikarya</taxon>
        <taxon>Ascomycota</taxon>
        <taxon>Pezizomycotina</taxon>
        <taxon>Sordariomycetes</taxon>
        <taxon>Hypocreomycetidae</taxon>
        <taxon>Microascales</taxon>
        <taxon>Microascaceae</taxon>
        <taxon>Cephalotrichum</taxon>
    </lineage>
</organism>
<evidence type="ECO:0000256" key="1">
    <source>
        <dbReference type="PROSITE-ProRule" id="PRU00042"/>
    </source>
</evidence>
<feature type="region of interest" description="Disordered" evidence="2">
    <location>
        <begin position="444"/>
        <end position="467"/>
    </location>
</feature>
<evidence type="ECO:0000313" key="4">
    <source>
        <dbReference type="EMBL" id="SPO03997.1"/>
    </source>
</evidence>
<feature type="region of interest" description="Disordered" evidence="2">
    <location>
        <begin position="392"/>
        <end position="431"/>
    </location>
</feature>
<feature type="region of interest" description="Disordered" evidence="2">
    <location>
        <begin position="347"/>
        <end position="375"/>
    </location>
</feature>
<dbReference type="Proteomes" id="UP001187682">
    <property type="component" value="Unassembled WGS sequence"/>
</dbReference>
<protein>
    <recommendedName>
        <fullName evidence="3">C2H2-type domain-containing protein</fullName>
    </recommendedName>
</protein>
<feature type="compositionally biased region" description="Low complexity" evidence="2">
    <location>
        <begin position="104"/>
        <end position="123"/>
    </location>
</feature>
<comment type="caution">
    <text evidence="4">The sequence shown here is derived from an EMBL/GenBank/DDBJ whole genome shotgun (WGS) entry which is preliminary data.</text>
</comment>
<dbReference type="Gene3D" id="3.30.160.60">
    <property type="entry name" value="Classic Zinc Finger"/>
    <property type="match status" value="1"/>
</dbReference>
<dbReference type="GO" id="GO:0008270">
    <property type="term" value="F:zinc ion binding"/>
    <property type="evidence" value="ECO:0007669"/>
    <property type="project" value="UniProtKB-KW"/>
</dbReference>
<feature type="region of interest" description="Disordered" evidence="2">
    <location>
        <begin position="479"/>
        <end position="500"/>
    </location>
</feature>
<evidence type="ECO:0000313" key="5">
    <source>
        <dbReference type="Proteomes" id="UP001187682"/>
    </source>
</evidence>
<proteinExistence type="predicted"/>
<dbReference type="EMBL" id="ONZQ02000009">
    <property type="protein sequence ID" value="SPO03997.1"/>
    <property type="molecule type" value="Genomic_DNA"/>
</dbReference>
<dbReference type="InterPro" id="IPR013087">
    <property type="entry name" value="Znf_C2H2_type"/>
</dbReference>
<feature type="compositionally biased region" description="Pro residues" evidence="2">
    <location>
        <begin position="408"/>
        <end position="420"/>
    </location>
</feature>
<sequence length="563" mass="61808">MSAGPWHGEDAAQPSHPAAPFNDEEMARHLATSDDQASIISSSTYASSAISEEPASIFDGASIKSFSDNASIFSVASSKAPARQSTCSLVQTQLDTAHPQPVARSSQEGSPSSVVSPQSVRSGDSVSAPTVTAPKQKSSFMCSFCKEVGIVKTCTRKNDLKRHIEDFHHTNAQWACRYRGCQLVFDWQTAYKAHLKEEHSGSRMSPDEAKVNLCPQVVFACGFEHCFQLFEAMNDADAPNMFKEYVTHVVKHFDDGAQSGEWTYSRRMKNLLSQSQVHQAWASCGLDSVGVSSLQWDPQSSSILRKRLECRHIRDPAMLVHLAVSMGSNLTPSTNFPADFVTPLRDTCTESSHGHTPLKKPLQQHDPSGPFNFKISRGSDPALAQYFNSQRRLFVPPRQSTSSRRHTQPPPRQSIAPHPPSSSATNGLGHYSLLNSRMNSVHYDTTMSESLPPPSMYSQTSQPFGMGDSMMHQHSPQEFMGSDEGRGMRSSSPEADINMTDTPGPLPNLSMSYGGMMHAPRASDMSPHGVNSTHGMEQSNTFYHDEPRHSAPILNGDYMGRNL</sequence>
<dbReference type="AlphaFoldDB" id="A0AAE8N0V9"/>
<feature type="region of interest" description="Disordered" evidence="2">
    <location>
        <begin position="1"/>
        <end position="37"/>
    </location>
</feature>
<feature type="region of interest" description="Disordered" evidence="2">
    <location>
        <begin position="95"/>
        <end position="131"/>
    </location>
</feature>
<feature type="region of interest" description="Disordered" evidence="2">
    <location>
        <begin position="543"/>
        <end position="563"/>
    </location>
</feature>
<reference evidence="4" key="1">
    <citation type="submission" date="2018-03" db="EMBL/GenBank/DDBJ databases">
        <authorList>
            <person name="Guldener U."/>
        </authorList>
    </citation>
    <scope>NUCLEOTIDE SEQUENCE</scope>
</reference>